<accession>A0A6A3MX22</accession>
<dbReference type="InterPro" id="IPR013103">
    <property type="entry name" value="RVT_2"/>
</dbReference>
<name>A0A6A3MX22_9STRA</name>
<evidence type="ECO:0000313" key="2">
    <source>
        <dbReference type="EMBL" id="KAE9033744.1"/>
    </source>
</evidence>
<dbReference type="OrthoDB" id="125141at2759"/>
<evidence type="ECO:0000313" key="3">
    <source>
        <dbReference type="Proteomes" id="UP000435112"/>
    </source>
</evidence>
<dbReference type="AlphaFoldDB" id="A0A6A3MX22"/>
<dbReference type="SUPFAM" id="SSF56672">
    <property type="entry name" value="DNA/RNA polymerases"/>
    <property type="match status" value="1"/>
</dbReference>
<comment type="caution">
    <text evidence="2">The sequence shown here is derived from an EMBL/GenBank/DDBJ whole genome shotgun (WGS) entry which is preliminary data.</text>
</comment>
<dbReference type="EMBL" id="QXFU01000429">
    <property type="protein sequence ID" value="KAE9033744.1"/>
    <property type="molecule type" value="Genomic_DNA"/>
</dbReference>
<dbReference type="PANTHER" id="PTHR11439">
    <property type="entry name" value="GAG-POL-RELATED RETROTRANSPOSON"/>
    <property type="match status" value="1"/>
</dbReference>
<reference evidence="2 3" key="1">
    <citation type="submission" date="2018-09" db="EMBL/GenBank/DDBJ databases">
        <title>Genomic investigation of the strawberry pathogen Phytophthora fragariae indicates pathogenicity is determined by transcriptional variation in three key races.</title>
        <authorList>
            <person name="Adams T.M."/>
            <person name="Armitage A.D."/>
            <person name="Sobczyk M.K."/>
            <person name="Bates H.J."/>
            <person name="Dunwell J.M."/>
            <person name="Nellist C.F."/>
            <person name="Harrison R.J."/>
        </authorList>
    </citation>
    <scope>NUCLEOTIDE SEQUENCE [LARGE SCALE GENOMIC DNA]</scope>
    <source>
        <strain evidence="2 3">SCRP324</strain>
    </source>
</reference>
<dbReference type="CDD" id="cd09272">
    <property type="entry name" value="RNase_HI_RT_Ty1"/>
    <property type="match status" value="1"/>
</dbReference>
<organism evidence="2 3">
    <name type="scientific">Phytophthora rubi</name>
    <dbReference type="NCBI Taxonomy" id="129364"/>
    <lineage>
        <taxon>Eukaryota</taxon>
        <taxon>Sar</taxon>
        <taxon>Stramenopiles</taxon>
        <taxon>Oomycota</taxon>
        <taxon>Peronosporomycetes</taxon>
        <taxon>Peronosporales</taxon>
        <taxon>Peronosporaceae</taxon>
        <taxon>Phytophthora</taxon>
    </lineage>
</organism>
<dbReference type="Pfam" id="PF07727">
    <property type="entry name" value="RVT_2"/>
    <property type="match status" value="1"/>
</dbReference>
<proteinExistence type="predicted"/>
<dbReference type="PANTHER" id="PTHR11439:SF440">
    <property type="entry name" value="INTEGRASE CATALYTIC DOMAIN-CONTAINING PROTEIN"/>
    <property type="match status" value="1"/>
</dbReference>
<dbReference type="InterPro" id="IPR043502">
    <property type="entry name" value="DNA/RNA_pol_sf"/>
</dbReference>
<protein>
    <recommendedName>
        <fullName evidence="1">Reverse transcriptase Ty1/copia-type domain-containing protein</fullName>
    </recommendedName>
</protein>
<dbReference type="Proteomes" id="UP000435112">
    <property type="component" value="Unassembled WGS sequence"/>
</dbReference>
<gene>
    <name evidence="2" type="ORF">PR002_g8512</name>
</gene>
<feature type="domain" description="Reverse transcriptase Ty1/copia-type" evidence="1">
    <location>
        <begin position="15"/>
        <end position="134"/>
    </location>
</feature>
<sequence length="387" mass="43035">MTVNTETLADLGVANERQIALRLRKSLYGLKQSGRLWALHLRKTLLKLGFEQCYTDSCAVYVDDLLVTGTSVANVDKFFEDMKVLDVKDLGRVSKFLGTGIVYDELHGYMLNQRQAILELLERFGLADANAVRVLVVDDKNEGDDSALLPDANGTPSRPLVQLFQSLVGGLLWIARCTRPDIVFAVHRVTRRAHAPRESDWRNAKRIMRYLKGTIDVKLRLEIDASSVRGAEVRLEGYSDADYAADRVDRKSVSGGVLCIDGMVVGWFCKKQNSVALPTMEAEFVAASQVASELLGLSELLGELGVVVHEPILMHVDNQAAIKQLEGEDSSGKAKHIDVRVKFVKDFVQKGVIVVEYCESRKMRADLMTKSFPAPRLGELRELVSLE</sequence>
<evidence type="ECO:0000259" key="1">
    <source>
        <dbReference type="Pfam" id="PF07727"/>
    </source>
</evidence>